<keyword evidence="3" id="KW-1185">Reference proteome</keyword>
<feature type="region of interest" description="Disordered" evidence="1">
    <location>
        <begin position="56"/>
        <end position="81"/>
    </location>
</feature>
<accession>A0ABN1Q131</accession>
<organism evidence="2 3">
    <name type="scientific">Actinocorallia libanotica</name>
    <dbReference type="NCBI Taxonomy" id="46162"/>
    <lineage>
        <taxon>Bacteria</taxon>
        <taxon>Bacillati</taxon>
        <taxon>Actinomycetota</taxon>
        <taxon>Actinomycetes</taxon>
        <taxon>Streptosporangiales</taxon>
        <taxon>Thermomonosporaceae</taxon>
        <taxon>Actinocorallia</taxon>
    </lineage>
</organism>
<name>A0ABN1Q131_9ACTN</name>
<dbReference type="Proteomes" id="UP001500665">
    <property type="component" value="Unassembled WGS sequence"/>
</dbReference>
<proteinExistence type="predicted"/>
<comment type="caution">
    <text evidence="2">The sequence shown here is derived from an EMBL/GenBank/DDBJ whole genome shotgun (WGS) entry which is preliminary data.</text>
</comment>
<gene>
    <name evidence="2" type="ORF">GCM10009550_01880</name>
</gene>
<dbReference type="EMBL" id="BAAAHH010000001">
    <property type="protein sequence ID" value="GAA0936242.1"/>
    <property type="molecule type" value="Genomic_DNA"/>
</dbReference>
<reference evidence="2 3" key="1">
    <citation type="journal article" date="2019" name="Int. J. Syst. Evol. Microbiol.">
        <title>The Global Catalogue of Microorganisms (GCM) 10K type strain sequencing project: providing services to taxonomists for standard genome sequencing and annotation.</title>
        <authorList>
            <consortium name="The Broad Institute Genomics Platform"/>
            <consortium name="The Broad Institute Genome Sequencing Center for Infectious Disease"/>
            <person name="Wu L."/>
            <person name="Ma J."/>
        </authorList>
    </citation>
    <scope>NUCLEOTIDE SEQUENCE [LARGE SCALE GENOMIC DNA]</scope>
    <source>
        <strain evidence="2 3">JCM 10696</strain>
    </source>
</reference>
<evidence type="ECO:0000313" key="2">
    <source>
        <dbReference type="EMBL" id="GAA0936242.1"/>
    </source>
</evidence>
<feature type="compositionally biased region" description="Basic and acidic residues" evidence="1">
    <location>
        <begin position="71"/>
        <end position="81"/>
    </location>
</feature>
<protein>
    <submittedName>
        <fullName evidence="2">Uncharacterized protein</fullName>
    </submittedName>
</protein>
<evidence type="ECO:0000313" key="3">
    <source>
        <dbReference type="Proteomes" id="UP001500665"/>
    </source>
</evidence>
<evidence type="ECO:0000256" key="1">
    <source>
        <dbReference type="SAM" id="MobiDB-lite"/>
    </source>
</evidence>
<sequence length="81" mass="9003">MEPEDVPAELVEIGVTAWRKSGRYFMAPCTRAILAAVLPTHERMVRGQVATEIRTEADRVDDGGPWGYGMDRAEEIARGDQ</sequence>